<organism evidence="2 3">
    <name type="scientific">Methanosuratincola subterraneus</name>
    <dbReference type="NCBI Taxonomy" id="2593994"/>
    <lineage>
        <taxon>Archaea</taxon>
        <taxon>Thermoproteota</taxon>
        <taxon>Methanosuratincolia</taxon>
        <taxon>Candidatus Methanomethylicales</taxon>
        <taxon>Candidatus Methanomethylicaceae</taxon>
        <taxon>Candidatus Methanosuratincola (ex Vanwonterghem et al. 2016)</taxon>
    </lineage>
</organism>
<proteinExistence type="predicted"/>
<feature type="transmembrane region" description="Helical" evidence="1">
    <location>
        <begin position="21"/>
        <end position="40"/>
    </location>
</feature>
<evidence type="ECO:0000313" key="2">
    <source>
        <dbReference type="EMBL" id="RWX72890.1"/>
    </source>
</evidence>
<gene>
    <name evidence="2" type="ORF">Metus_0864</name>
</gene>
<dbReference type="Proteomes" id="UP000288215">
    <property type="component" value="Unassembled WGS sequence"/>
</dbReference>
<dbReference type="AlphaFoldDB" id="A0A3S3TR96"/>
<evidence type="ECO:0000256" key="1">
    <source>
        <dbReference type="SAM" id="Phobius"/>
    </source>
</evidence>
<comment type="caution">
    <text evidence="2">The sequence shown here is derived from an EMBL/GenBank/DDBJ whole genome shotgun (WGS) entry which is preliminary data.</text>
</comment>
<sequence length="197" mass="21768">MVRSLEKEGKKPRRSVGLGTYLVTLVALLAVVGIIAYMQINTSVDLAALRQECQAQSLMLQALNDSYFDLAFRFGRLNQSYVSLQQENRNLSDIVGLRKAERVLTSNVLYLPASGFDGIEVVLNYAGYLNVSISTTTPISILITNYKYGIVLDYLVNGNTFTSASFKMPILDGTTYLQFFATPSSPSIITINATLHY</sequence>
<name>A0A3S3TR96_METS7</name>
<protein>
    <submittedName>
        <fullName evidence="2">Uncharacterized protein</fullName>
    </submittedName>
</protein>
<accession>A0A3S3TR96</accession>
<evidence type="ECO:0000313" key="3">
    <source>
        <dbReference type="Proteomes" id="UP000288215"/>
    </source>
</evidence>
<reference evidence="2 3" key="1">
    <citation type="submission" date="2018-12" db="EMBL/GenBank/DDBJ databases">
        <title>The complete genome of the methanogenic archaea of the candidate phylum Verstraetearchaeota, obtained from the metagenome of underground thermal water.</title>
        <authorList>
            <person name="Kadnikov V.V."/>
            <person name="Mardanov A.V."/>
            <person name="Beletsky A.V."/>
            <person name="Karnachuk O.V."/>
            <person name="Ravin N.V."/>
        </authorList>
    </citation>
    <scope>NUCLEOTIDE SEQUENCE [LARGE SCALE GENOMIC DNA]</scope>
    <source>
        <strain evidence="2">Ch88</strain>
    </source>
</reference>
<keyword evidence="1" id="KW-0472">Membrane</keyword>
<keyword evidence="1" id="KW-0812">Transmembrane</keyword>
<keyword evidence="1" id="KW-1133">Transmembrane helix</keyword>
<dbReference type="EMBL" id="RXGA01000003">
    <property type="protein sequence ID" value="RWX72890.1"/>
    <property type="molecule type" value="Genomic_DNA"/>
</dbReference>